<feature type="domain" description="Transcription factor zinc-finger" evidence="1">
    <location>
        <begin position="4"/>
        <end position="45"/>
    </location>
</feature>
<dbReference type="Proteomes" id="UP000654482">
    <property type="component" value="Unassembled WGS sequence"/>
</dbReference>
<keyword evidence="3" id="KW-1185">Reference proteome</keyword>
<reference evidence="2" key="1">
    <citation type="submission" date="2020-10" db="EMBL/GenBank/DDBJ databases">
        <authorList>
            <person name="Castelo-Branco R."/>
            <person name="Eusebio N."/>
            <person name="Adriana R."/>
            <person name="Vieira A."/>
            <person name="Brugerolle De Fraissinette N."/>
            <person name="Rezende De Castro R."/>
            <person name="Schneider M.P."/>
            <person name="Vasconcelos V."/>
            <person name="Leao P.N."/>
        </authorList>
    </citation>
    <scope>NUCLEOTIDE SEQUENCE</scope>
    <source>
        <strain evidence="2">LEGE 07157</strain>
    </source>
</reference>
<dbReference type="InterPro" id="IPR027392">
    <property type="entry name" value="TF_Znf"/>
</dbReference>
<feature type="domain" description="Transcription factor zinc-finger" evidence="1">
    <location>
        <begin position="71"/>
        <end position="113"/>
    </location>
</feature>
<evidence type="ECO:0000313" key="3">
    <source>
        <dbReference type="Proteomes" id="UP000654482"/>
    </source>
</evidence>
<proteinExistence type="predicted"/>
<organism evidence="2 3">
    <name type="scientific">Lusitaniella coriacea LEGE 07157</name>
    <dbReference type="NCBI Taxonomy" id="945747"/>
    <lineage>
        <taxon>Bacteria</taxon>
        <taxon>Bacillati</taxon>
        <taxon>Cyanobacteriota</taxon>
        <taxon>Cyanophyceae</taxon>
        <taxon>Spirulinales</taxon>
        <taxon>Lusitaniellaceae</taxon>
        <taxon>Lusitaniella</taxon>
    </lineage>
</organism>
<dbReference type="Pfam" id="PF13453">
    <property type="entry name" value="Zn_ribbon_TFIIB"/>
    <property type="match status" value="2"/>
</dbReference>
<accession>A0A8J7DVV9</accession>
<gene>
    <name evidence="2" type="ORF">IQ249_09250</name>
</gene>
<evidence type="ECO:0000259" key="1">
    <source>
        <dbReference type="Pfam" id="PF13453"/>
    </source>
</evidence>
<evidence type="ECO:0000313" key="2">
    <source>
        <dbReference type="EMBL" id="MBE9116079.1"/>
    </source>
</evidence>
<dbReference type="EMBL" id="JADEWZ010000011">
    <property type="protein sequence ID" value="MBE9116079.1"/>
    <property type="molecule type" value="Genomic_DNA"/>
</dbReference>
<sequence length="190" mass="22423">MSMKCPTCKRPVLQKVTLEESLLANRCDKCEGNWIDSEQYWSWLDAHSETLPEKEPEVSFEINDSQKAKLCPQCNRILIKYKVGRGTNFHLDHCSSCNGVWFDKNEWETLKARNLHDEIHCIFTQSWQRQVRQEEIEENLDLIYTQKFGSEDYQELQKIKAWLNDRPQKLALLAYLNDENPYKLSPPANL</sequence>
<dbReference type="RefSeq" id="WP_194029171.1">
    <property type="nucleotide sequence ID" value="NZ_JADEWZ010000011.1"/>
</dbReference>
<dbReference type="AlphaFoldDB" id="A0A8J7DVV9"/>
<protein>
    <submittedName>
        <fullName evidence="2">Zf-TFIIB domain-containing protein</fullName>
    </submittedName>
</protein>
<comment type="caution">
    <text evidence="2">The sequence shown here is derived from an EMBL/GenBank/DDBJ whole genome shotgun (WGS) entry which is preliminary data.</text>
</comment>
<name>A0A8J7DVV9_9CYAN</name>